<evidence type="ECO:0000313" key="2">
    <source>
        <dbReference type="EMBL" id="CAL1598701.1"/>
    </source>
</evidence>
<name>A0AAV2LB51_KNICA</name>
<reference evidence="2 3" key="1">
    <citation type="submission" date="2024-04" db="EMBL/GenBank/DDBJ databases">
        <authorList>
            <person name="Waldvogel A.-M."/>
            <person name="Schoenle A."/>
        </authorList>
    </citation>
    <scope>NUCLEOTIDE SEQUENCE [LARGE SCALE GENOMIC DNA]</scope>
</reference>
<proteinExistence type="predicted"/>
<dbReference type="AlphaFoldDB" id="A0AAV2LB51"/>
<accession>A0AAV2LB51</accession>
<organism evidence="2 3">
    <name type="scientific">Knipowitschia caucasica</name>
    <name type="common">Caucasian dwarf goby</name>
    <name type="synonym">Pomatoschistus caucasicus</name>
    <dbReference type="NCBI Taxonomy" id="637954"/>
    <lineage>
        <taxon>Eukaryota</taxon>
        <taxon>Metazoa</taxon>
        <taxon>Chordata</taxon>
        <taxon>Craniata</taxon>
        <taxon>Vertebrata</taxon>
        <taxon>Euteleostomi</taxon>
        <taxon>Actinopterygii</taxon>
        <taxon>Neopterygii</taxon>
        <taxon>Teleostei</taxon>
        <taxon>Neoteleostei</taxon>
        <taxon>Acanthomorphata</taxon>
        <taxon>Gobiaria</taxon>
        <taxon>Gobiiformes</taxon>
        <taxon>Gobioidei</taxon>
        <taxon>Gobiidae</taxon>
        <taxon>Gobiinae</taxon>
        <taxon>Knipowitschia</taxon>
    </lineage>
</organism>
<evidence type="ECO:0000313" key="3">
    <source>
        <dbReference type="Proteomes" id="UP001497482"/>
    </source>
</evidence>
<dbReference type="EMBL" id="OZ035844">
    <property type="protein sequence ID" value="CAL1598701.1"/>
    <property type="molecule type" value="Genomic_DNA"/>
</dbReference>
<feature type="region of interest" description="Disordered" evidence="1">
    <location>
        <begin position="27"/>
        <end position="53"/>
    </location>
</feature>
<evidence type="ECO:0000256" key="1">
    <source>
        <dbReference type="SAM" id="MobiDB-lite"/>
    </source>
</evidence>
<gene>
    <name evidence="2" type="ORF">KC01_LOCUS27064</name>
</gene>
<dbReference type="Proteomes" id="UP001497482">
    <property type="component" value="Chromosome 22"/>
</dbReference>
<protein>
    <submittedName>
        <fullName evidence="2">Uncharacterized protein</fullName>
    </submittedName>
</protein>
<keyword evidence="3" id="KW-1185">Reference proteome</keyword>
<sequence>MKRLEKCSLLHTTPLASVFNSKRAHLTNSRPCNLPSSSSQPQRESEVLPGPPRGWCGPQTEHLRSGTAQWEPSVGYLSGIWQPVGRGSGREDYLIQV</sequence>